<evidence type="ECO:0000256" key="3">
    <source>
        <dbReference type="ARBA" id="ARBA00022450"/>
    </source>
</evidence>
<protein>
    <recommendedName>
        <fullName evidence="11">Acyl carrier protein</fullName>
    </recommendedName>
</protein>
<evidence type="ECO:0000256" key="8">
    <source>
        <dbReference type="ARBA" id="ARBA00023160"/>
    </source>
</evidence>
<keyword evidence="6" id="KW-0276">Fatty acid metabolism</keyword>
<dbReference type="Proteomes" id="UP000825729">
    <property type="component" value="Unassembled WGS sequence"/>
</dbReference>
<dbReference type="Gene3D" id="1.10.1200.10">
    <property type="entry name" value="ACP-like"/>
    <property type="match status" value="1"/>
</dbReference>
<proteinExistence type="inferred from homology"/>
<sequence length="138" mass="14780">MMQALRTGIRILRSFAPSNVSASTVSPADNGVRVSVLGLLHGSRGFAQAAACSPSTYLDKDEVTNRVVNLLKSTPFIDPDKVKPSASFKDMQLDALDSVEVMVAAEEEFAVDIPNTEADKISSTSDLINYIVAHPQAK</sequence>
<evidence type="ECO:0000256" key="5">
    <source>
        <dbReference type="ARBA" id="ARBA00022553"/>
    </source>
</evidence>
<dbReference type="FunFam" id="1.10.1200.10:FF:000003">
    <property type="entry name" value="Acyl carrier protein"/>
    <property type="match status" value="1"/>
</dbReference>
<evidence type="ECO:0000259" key="12">
    <source>
        <dbReference type="PROSITE" id="PS50075"/>
    </source>
</evidence>
<accession>A0AAV7FCY5</accession>
<dbReference type="InterPro" id="IPR009081">
    <property type="entry name" value="PP-bd_ACP"/>
</dbReference>
<dbReference type="SUPFAM" id="SSF47336">
    <property type="entry name" value="ACP-like"/>
    <property type="match status" value="1"/>
</dbReference>
<dbReference type="PANTHER" id="PTHR20863">
    <property type="entry name" value="ACYL CARRIER PROTEIN"/>
    <property type="match status" value="1"/>
</dbReference>
<comment type="pathway">
    <text evidence="1">Lipid metabolism; fatty acid biosynthesis.</text>
</comment>
<keyword evidence="14" id="KW-1185">Reference proteome</keyword>
<reference evidence="13 14" key="1">
    <citation type="submission" date="2021-07" db="EMBL/GenBank/DDBJ databases">
        <title>The Aristolochia fimbriata genome: insights into angiosperm evolution, floral development and chemical biosynthesis.</title>
        <authorList>
            <person name="Jiao Y."/>
        </authorList>
    </citation>
    <scope>NUCLEOTIDE SEQUENCE [LARGE SCALE GENOMIC DNA]</scope>
    <source>
        <strain evidence="13">IBCAS-2021</strain>
        <tissue evidence="13">Leaf</tissue>
    </source>
</reference>
<dbReference type="InterPro" id="IPR036736">
    <property type="entry name" value="ACP-like_sf"/>
</dbReference>
<comment type="caution">
    <text evidence="13">The sequence shown here is derived from an EMBL/GenBank/DDBJ whole genome shotgun (WGS) entry which is preliminary data.</text>
</comment>
<comment type="subunit">
    <text evidence="10">Complex I is composed of at least 49 different subunits.</text>
</comment>
<evidence type="ECO:0000313" key="13">
    <source>
        <dbReference type="EMBL" id="KAG9458993.1"/>
    </source>
</evidence>
<feature type="domain" description="Carrier" evidence="12">
    <location>
        <begin position="61"/>
        <end position="135"/>
    </location>
</feature>
<evidence type="ECO:0000256" key="11">
    <source>
        <dbReference type="RuleBase" id="RU000722"/>
    </source>
</evidence>
<keyword evidence="5" id="KW-0597">Phosphoprotein</keyword>
<evidence type="ECO:0000256" key="1">
    <source>
        <dbReference type="ARBA" id="ARBA00005194"/>
    </source>
</evidence>
<dbReference type="PANTHER" id="PTHR20863:SF75">
    <property type="entry name" value="ACYL CARRIER PROTEIN"/>
    <property type="match status" value="1"/>
</dbReference>
<dbReference type="GO" id="GO:0000035">
    <property type="term" value="F:acyl binding"/>
    <property type="evidence" value="ECO:0007669"/>
    <property type="project" value="TreeGrafter"/>
</dbReference>
<comment type="similarity">
    <text evidence="2">Belongs to the acyl carrier protein (ACP) family.</text>
</comment>
<dbReference type="HAMAP" id="MF_01217">
    <property type="entry name" value="Acyl_carrier"/>
    <property type="match status" value="1"/>
</dbReference>
<dbReference type="GO" id="GO:0005739">
    <property type="term" value="C:mitochondrion"/>
    <property type="evidence" value="ECO:0007669"/>
    <property type="project" value="UniProtKB-ARBA"/>
</dbReference>
<dbReference type="Pfam" id="PF00550">
    <property type="entry name" value="PP-binding"/>
    <property type="match status" value="1"/>
</dbReference>
<evidence type="ECO:0000256" key="2">
    <source>
        <dbReference type="ARBA" id="ARBA00010930"/>
    </source>
</evidence>
<keyword evidence="4 11" id="KW-0444">Lipid biosynthesis</keyword>
<gene>
    <name evidence="13" type="ORF">H6P81_003501</name>
</gene>
<dbReference type="InterPro" id="IPR003231">
    <property type="entry name" value="ACP"/>
</dbReference>
<evidence type="ECO:0000256" key="10">
    <source>
        <dbReference type="ARBA" id="ARBA00063067"/>
    </source>
</evidence>
<dbReference type="GO" id="GO:0000036">
    <property type="term" value="F:acyl carrier activity"/>
    <property type="evidence" value="ECO:0007669"/>
    <property type="project" value="TreeGrafter"/>
</dbReference>
<keyword evidence="8 11" id="KW-0275">Fatty acid biosynthesis</keyword>
<name>A0AAV7FCY5_ARIFI</name>
<dbReference type="EMBL" id="JAINDJ010000002">
    <property type="protein sequence ID" value="KAG9458993.1"/>
    <property type="molecule type" value="Genomic_DNA"/>
</dbReference>
<keyword evidence="7" id="KW-0443">Lipid metabolism</keyword>
<comment type="function">
    <text evidence="9">Carrier of the growing fatty acid chain in fatty acid biosynthesis. May be involved in the synthesis of short and medium chain fatty acids. Accessory and non-catalytic subunit of the mitochondrial membrane respiratory chain NADH dehydrogenase (Complex I), which functions in the transfer of electrons from NADH to the respiratory chain.</text>
</comment>
<evidence type="ECO:0000256" key="7">
    <source>
        <dbReference type="ARBA" id="ARBA00023098"/>
    </source>
</evidence>
<evidence type="ECO:0000313" key="14">
    <source>
        <dbReference type="Proteomes" id="UP000825729"/>
    </source>
</evidence>
<dbReference type="AlphaFoldDB" id="A0AAV7FCY5"/>
<evidence type="ECO:0000256" key="6">
    <source>
        <dbReference type="ARBA" id="ARBA00022832"/>
    </source>
</evidence>
<keyword evidence="3 11" id="KW-0596">Phosphopantetheine</keyword>
<dbReference type="PROSITE" id="PS50075">
    <property type="entry name" value="CARRIER"/>
    <property type="match status" value="1"/>
</dbReference>
<organism evidence="13 14">
    <name type="scientific">Aristolochia fimbriata</name>
    <name type="common">White veined hardy Dutchman's pipe vine</name>
    <dbReference type="NCBI Taxonomy" id="158543"/>
    <lineage>
        <taxon>Eukaryota</taxon>
        <taxon>Viridiplantae</taxon>
        <taxon>Streptophyta</taxon>
        <taxon>Embryophyta</taxon>
        <taxon>Tracheophyta</taxon>
        <taxon>Spermatophyta</taxon>
        <taxon>Magnoliopsida</taxon>
        <taxon>Magnoliidae</taxon>
        <taxon>Piperales</taxon>
        <taxon>Aristolochiaceae</taxon>
        <taxon>Aristolochia</taxon>
    </lineage>
</organism>
<evidence type="ECO:0000256" key="4">
    <source>
        <dbReference type="ARBA" id="ARBA00022516"/>
    </source>
</evidence>
<evidence type="ECO:0000256" key="9">
    <source>
        <dbReference type="ARBA" id="ARBA00057783"/>
    </source>
</evidence>